<comment type="caution">
    <text evidence="1">The sequence shown here is derived from an EMBL/GenBank/DDBJ whole genome shotgun (WGS) entry which is preliminary data.</text>
</comment>
<proteinExistence type="predicted"/>
<name>A0ACB9P4R3_BAUVA</name>
<protein>
    <submittedName>
        <fullName evidence="1">Uncharacterized protein</fullName>
    </submittedName>
</protein>
<keyword evidence="2" id="KW-1185">Reference proteome</keyword>
<dbReference type="EMBL" id="CM039430">
    <property type="protein sequence ID" value="KAI4343718.1"/>
    <property type="molecule type" value="Genomic_DNA"/>
</dbReference>
<accession>A0ACB9P4R3</accession>
<evidence type="ECO:0000313" key="1">
    <source>
        <dbReference type="EMBL" id="KAI4343718.1"/>
    </source>
</evidence>
<gene>
    <name evidence="1" type="ORF">L6164_011034</name>
</gene>
<dbReference type="Proteomes" id="UP000828941">
    <property type="component" value="Chromosome 5"/>
</dbReference>
<sequence length="170" mass="18104">MADLQQNYRQNQQHPTQVTQSQSKAPSSSQVIALVTIIPVGAILLILGGLTLAGTLIGLAVTAPLFVIFSPVLIPAALLIALAVTAFLTSGAFGITAVSSFAWLANYVRRSRIPDQLEHLKRRSEETAEHAAQRVKEAAQEAGQTIQNTDQESAQAVKTKAQEEGNTSTT</sequence>
<evidence type="ECO:0000313" key="2">
    <source>
        <dbReference type="Proteomes" id="UP000828941"/>
    </source>
</evidence>
<organism evidence="1 2">
    <name type="scientific">Bauhinia variegata</name>
    <name type="common">Purple orchid tree</name>
    <name type="synonym">Phanera variegata</name>
    <dbReference type="NCBI Taxonomy" id="167791"/>
    <lineage>
        <taxon>Eukaryota</taxon>
        <taxon>Viridiplantae</taxon>
        <taxon>Streptophyta</taxon>
        <taxon>Embryophyta</taxon>
        <taxon>Tracheophyta</taxon>
        <taxon>Spermatophyta</taxon>
        <taxon>Magnoliopsida</taxon>
        <taxon>eudicotyledons</taxon>
        <taxon>Gunneridae</taxon>
        <taxon>Pentapetalae</taxon>
        <taxon>rosids</taxon>
        <taxon>fabids</taxon>
        <taxon>Fabales</taxon>
        <taxon>Fabaceae</taxon>
        <taxon>Cercidoideae</taxon>
        <taxon>Cercideae</taxon>
        <taxon>Bauhiniinae</taxon>
        <taxon>Bauhinia</taxon>
    </lineage>
</organism>
<reference evidence="1 2" key="1">
    <citation type="journal article" date="2022" name="DNA Res.">
        <title>Chromosomal-level genome assembly of the orchid tree Bauhinia variegata (Leguminosae; Cercidoideae) supports the allotetraploid origin hypothesis of Bauhinia.</title>
        <authorList>
            <person name="Zhong Y."/>
            <person name="Chen Y."/>
            <person name="Zheng D."/>
            <person name="Pang J."/>
            <person name="Liu Y."/>
            <person name="Luo S."/>
            <person name="Meng S."/>
            <person name="Qian L."/>
            <person name="Wei D."/>
            <person name="Dai S."/>
            <person name="Zhou R."/>
        </authorList>
    </citation>
    <scope>NUCLEOTIDE SEQUENCE [LARGE SCALE GENOMIC DNA]</scope>
    <source>
        <strain evidence="1">BV-YZ2020</strain>
    </source>
</reference>